<feature type="transmembrane region" description="Helical" evidence="1">
    <location>
        <begin position="40"/>
        <end position="71"/>
    </location>
</feature>
<sequence length="87" mass="10026">MTVWLWVLKFFVFLVVFRLVQIGIWNFRRVFYVHPLVTDLLVTILAVVVLATLSGTGWFALLSIAILLGIIRGDQEHGETTPRRQLM</sequence>
<gene>
    <name evidence="2" type="ORF">C7459_12286</name>
</gene>
<accession>A0A316D3Q7</accession>
<dbReference type="Proteomes" id="UP000245634">
    <property type="component" value="Unassembled WGS sequence"/>
</dbReference>
<keyword evidence="1" id="KW-0812">Transmembrane</keyword>
<dbReference type="AlphaFoldDB" id="A0A316D3Q7"/>
<evidence type="ECO:0000256" key="1">
    <source>
        <dbReference type="SAM" id="Phobius"/>
    </source>
</evidence>
<feature type="transmembrane region" description="Helical" evidence="1">
    <location>
        <begin position="6"/>
        <end position="28"/>
    </location>
</feature>
<dbReference type="RefSeq" id="WP_109691068.1">
    <property type="nucleotide sequence ID" value="NZ_QGGL01000022.1"/>
</dbReference>
<dbReference type="EMBL" id="QGGL01000022">
    <property type="protein sequence ID" value="PWK05719.1"/>
    <property type="molecule type" value="Genomic_DNA"/>
</dbReference>
<organism evidence="2 3">
    <name type="scientific">Tumebacillus permanentifrigoris</name>
    <dbReference type="NCBI Taxonomy" id="378543"/>
    <lineage>
        <taxon>Bacteria</taxon>
        <taxon>Bacillati</taxon>
        <taxon>Bacillota</taxon>
        <taxon>Bacilli</taxon>
        <taxon>Bacillales</taxon>
        <taxon>Alicyclobacillaceae</taxon>
        <taxon>Tumebacillus</taxon>
    </lineage>
</organism>
<evidence type="ECO:0000313" key="3">
    <source>
        <dbReference type="Proteomes" id="UP000245634"/>
    </source>
</evidence>
<comment type="caution">
    <text evidence="2">The sequence shown here is derived from an EMBL/GenBank/DDBJ whole genome shotgun (WGS) entry which is preliminary data.</text>
</comment>
<reference evidence="2 3" key="1">
    <citation type="submission" date="2018-05" db="EMBL/GenBank/DDBJ databases">
        <title>Genomic Encyclopedia of Type Strains, Phase IV (KMG-IV): sequencing the most valuable type-strain genomes for metagenomic binning, comparative biology and taxonomic classification.</title>
        <authorList>
            <person name="Goeker M."/>
        </authorList>
    </citation>
    <scope>NUCLEOTIDE SEQUENCE [LARGE SCALE GENOMIC DNA]</scope>
    <source>
        <strain evidence="2 3">DSM 18773</strain>
    </source>
</reference>
<keyword evidence="1" id="KW-1133">Transmembrane helix</keyword>
<keyword evidence="1" id="KW-0472">Membrane</keyword>
<protein>
    <submittedName>
        <fullName evidence="2">Uncharacterized protein</fullName>
    </submittedName>
</protein>
<keyword evidence="3" id="KW-1185">Reference proteome</keyword>
<name>A0A316D3Q7_9BACL</name>
<evidence type="ECO:0000313" key="2">
    <source>
        <dbReference type="EMBL" id="PWK05719.1"/>
    </source>
</evidence>
<proteinExistence type="predicted"/>